<organism evidence="1 2">
    <name type="scientific">Entomophthora muscae</name>
    <dbReference type="NCBI Taxonomy" id="34485"/>
    <lineage>
        <taxon>Eukaryota</taxon>
        <taxon>Fungi</taxon>
        <taxon>Fungi incertae sedis</taxon>
        <taxon>Zoopagomycota</taxon>
        <taxon>Entomophthoromycotina</taxon>
        <taxon>Entomophthoromycetes</taxon>
        <taxon>Entomophthorales</taxon>
        <taxon>Entomophthoraceae</taxon>
        <taxon>Entomophthora</taxon>
    </lineage>
</organism>
<dbReference type="Proteomes" id="UP001165960">
    <property type="component" value="Unassembled WGS sequence"/>
</dbReference>
<evidence type="ECO:0000313" key="1">
    <source>
        <dbReference type="EMBL" id="KAJ9068817.1"/>
    </source>
</evidence>
<gene>
    <name evidence="1" type="ORF">DSO57_1024909</name>
</gene>
<protein>
    <submittedName>
        <fullName evidence="1">Uncharacterized protein</fullName>
    </submittedName>
</protein>
<dbReference type="EMBL" id="QTSX02003687">
    <property type="protein sequence ID" value="KAJ9068817.1"/>
    <property type="molecule type" value="Genomic_DNA"/>
</dbReference>
<accession>A0ACC2T2M8</accession>
<reference evidence="1" key="1">
    <citation type="submission" date="2022-04" db="EMBL/GenBank/DDBJ databases">
        <title>Genome of the entomopathogenic fungus Entomophthora muscae.</title>
        <authorList>
            <person name="Elya C."/>
            <person name="Lovett B.R."/>
            <person name="Lee E."/>
            <person name="Macias A.M."/>
            <person name="Hajek A.E."/>
            <person name="De Bivort B.L."/>
            <person name="Kasson M.T."/>
            <person name="De Fine Licht H.H."/>
            <person name="Stajich J.E."/>
        </authorList>
    </citation>
    <scope>NUCLEOTIDE SEQUENCE</scope>
    <source>
        <strain evidence="1">Berkeley</strain>
    </source>
</reference>
<sequence length="69" mass="7764">MAKVGKKNGVDLAVRKLTCLLDGQLKRALLPQMEYGQSKRSRIIHFNPSVPAIFLTDTDMKTFQLETSN</sequence>
<proteinExistence type="predicted"/>
<name>A0ACC2T2M8_9FUNG</name>
<evidence type="ECO:0000313" key="2">
    <source>
        <dbReference type="Proteomes" id="UP001165960"/>
    </source>
</evidence>
<keyword evidence="2" id="KW-1185">Reference proteome</keyword>
<comment type="caution">
    <text evidence="1">The sequence shown here is derived from an EMBL/GenBank/DDBJ whole genome shotgun (WGS) entry which is preliminary data.</text>
</comment>